<feature type="compositionally biased region" description="Basic and acidic residues" evidence="1">
    <location>
        <begin position="307"/>
        <end position="319"/>
    </location>
</feature>
<feature type="transmembrane region" description="Helical" evidence="2">
    <location>
        <begin position="55"/>
        <end position="79"/>
    </location>
</feature>
<keyword evidence="4" id="KW-1185">Reference proteome</keyword>
<reference evidence="3 4" key="1">
    <citation type="submission" date="2018-03" db="EMBL/GenBank/DDBJ databases">
        <title>Genomic Encyclopedia of Archaeal and Bacterial Type Strains, Phase II (KMG-II): from individual species to whole genera.</title>
        <authorList>
            <person name="Goeker M."/>
        </authorList>
    </citation>
    <scope>NUCLEOTIDE SEQUENCE [LARGE SCALE GENOMIC DNA]</scope>
    <source>
        <strain evidence="3 4">DSM 44889</strain>
    </source>
</reference>
<accession>A0A316AC06</accession>
<evidence type="ECO:0000313" key="3">
    <source>
        <dbReference type="EMBL" id="PWJ54949.1"/>
    </source>
</evidence>
<name>A0A316AC06_9ACTN</name>
<keyword evidence="2" id="KW-1133">Transmembrane helix</keyword>
<dbReference type="OrthoDB" id="3692307at2"/>
<evidence type="ECO:0000256" key="2">
    <source>
        <dbReference type="SAM" id="Phobius"/>
    </source>
</evidence>
<feature type="region of interest" description="Disordered" evidence="1">
    <location>
        <begin position="84"/>
        <end position="103"/>
    </location>
</feature>
<keyword evidence="2" id="KW-0812">Transmembrane</keyword>
<organism evidence="3 4">
    <name type="scientific">Quadrisphaera granulorum</name>
    <dbReference type="NCBI Taxonomy" id="317664"/>
    <lineage>
        <taxon>Bacteria</taxon>
        <taxon>Bacillati</taxon>
        <taxon>Actinomycetota</taxon>
        <taxon>Actinomycetes</taxon>
        <taxon>Kineosporiales</taxon>
        <taxon>Kineosporiaceae</taxon>
        <taxon>Quadrisphaera</taxon>
    </lineage>
</organism>
<comment type="caution">
    <text evidence="3">The sequence shown here is derived from an EMBL/GenBank/DDBJ whole genome shotgun (WGS) entry which is preliminary data.</text>
</comment>
<dbReference type="EMBL" id="QGDQ01000005">
    <property type="protein sequence ID" value="PWJ54949.1"/>
    <property type="molecule type" value="Genomic_DNA"/>
</dbReference>
<proteinExistence type="predicted"/>
<keyword evidence="2" id="KW-0472">Membrane</keyword>
<sequence>MASSSRSDADALPDIRDLLCAASNVQPVEADPASAVLRRRSIAPRPLLGTRRRTVVVVSAGLVAVAAGTALVLAAVNALPGTDRSVSTPAVAPSEPPALSDDPHDWPEGLVCTLIGNAEGVSVDLTLALPLEGGDYYATVSVPSLGASATTGFAGNDGYGLGGGTEANLTSTPVEVDVSVATERGDVVYQRSVVATPQLHQPNGAACDGENYAIRLVADRDGDLRQLDNNARWQPPRDEQGRTSDIVWTACGVRWLTLSQPDGTGVDYERVGGVLDDGAGGPPPGWNTPAQRGWVSVDGDVATFQDERGHTERFQRVPADEFPQPCG</sequence>
<evidence type="ECO:0000256" key="1">
    <source>
        <dbReference type="SAM" id="MobiDB-lite"/>
    </source>
</evidence>
<dbReference type="AlphaFoldDB" id="A0A316AC06"/>
<evidence type="ECO:0000313" key="4">
    <source>
        <dbReference type="Proteomes" id="UP000245469"/>
    </source>
</evidence>
<dbReference type="Proteomes" id="UP000245469">
    <property type="component" value="Unassembled WGS sequence"/>
</dbReference>
<protein>
    <submittedName>
        <fullName evidence="3">Uncharacterized protein</fullName>
    </submittedName>
</protein>
<gene>
    <name evidence="3" type="ORF">BXY45_105158</name>
</gene>
<feature type="region of interest" description="Disordered" evidence="1">
    <location>
        <begin position="307"/>
        <end position="327"/>
    </location>
</feature>